<protein>
    <recommendedName>
        <fullName evidence="7">RING-type domain-containing protein</fullName>
    </recommendedName>
</protein>
<keyword evidence="6" id="KW-1133">Transmembrane helix</keyword>
<gene>
    <name evidence="8" type="ORF">ECRASSUSDP1_LOCUS26905</name>
</gene>
<dbReference type="InterPro" id="IPR052788">
    <property type="entry name" value="RING-type_E3_ligase_ATL"/>
</dbReference>
<dbReference type="Gene3D" id="3.30.40.10">
    <property type="entry name" value="Zinc/RING finger domain, C3HC4 (zinc finger)"/>
    <property type="match status" value="1"/>
</dbReference>
<evidence type="ECO:0000313" key="9">
    <source>
        <dbReference type="Proteomes" id="UP001295684"/>
    </source>
</evidence>
<keyword evidence="1" id="KW-0479">Metal-binding</keyword>
<dbReference type="AlphaFoldDB" id="A0AAD1Y564"/>
<evidence type="ECO:0000256" key="2">
    <source>
        <dbReference type="ARBA" id="ARBA00022771"/>
    </source>
</evidence>
<dbReference type="PANTHER" id="PTHR45798:SF97">
    <property type="entry name" value="ALCOHOL-SENSITIVE RING FINGER PROTEIN 1"/>
    <property type="match status" value="1"/>
</dbReference>
<reference evidence="8" key="1">
    <citation type="submission" date="2023-07" db="EMBL/GenBank/DDBJ databases">
        <authorList>
            <consortium name="AG Swart"/>
            <person name="Singh M."/>
            <person name="Singh A."/>
            <person name="Seah K."/>
            <person name="Emmerich C."/>
        </authorList>
    </citation>
    <scope>NUCLEOTIDE SEQUENCE</scope>
    <source>
        <strain evidence="8">DP1</strain>
    </source>
</reference>
<keyword evidence="6" id="KW-0472">Membrane</keyword>
<dbReference type="EMBL" id="CAMPGE010027739">
    <property type="protein sequence ID" value="CAI2385348.1"/>
    <property type="molecule type" value="Genomic_DNA"/>
</dbReference>
<dbReference type="CDD" id="cd16448">
    <property type="entry name" value="RING-H2"/>
    <property type="match status" value="1"/>
</dbReference>
<evidence type="ECO:0000259" key="7">
    <source>
        <dbReference type="PROSITE" id="PS50089"/>
    </source>
</evidence>
<dbReference type="Proteomes" id="UP001295684">
    <property type="component" value="Unassembled WGS sequence"/>
</dbReference>
<keyword evidence="6" id="KW-0812">Transmembrane</keyword>
<dbReference type="InterPro" id="IPR013083">
    <property type="entry name" value="Znf_RING/FYVE/PHD"/>
</dbReference>
<dbReference type="PROSITE" id="PS50089">
    <property type="entry name" value="ZF_RING_2"/>
    <property type="match status" value="1"/>
</dbReference>
<dbReference type="SMART" id="SM00184">
    <property type="entry name" value="RING"/>
    <property type="match status" value="1"/>
</dbReference>
<keyword evidence="2 4" id="KW-0863">Zinc-finger</keyword>
<feature type="transmembrane region" description="Helical" evidence="6">
    <location>
        <begin position="208"/>
        <end position="234"/>
    </location>
</feature>
<organism evidence="8 9">
    <name type="scientific">Euplotes crassus</name>
    <dbReference type="NCBI Taxonomy" id="5936"/>
    <lineage>
        <taxon>Eukaryota</taxon>
        <taxon>Sar</taxon>
        <taxon>Alveolata</taxon>
        <taxon>Ciliophora</taxon>
        <taxon>Intramacronucleata</taxon>
        <taxon>Spirotrichea</taxon>
        <taxon>Hypotrichia</taxon>
        <taxon>Euplotida</taxon>
        <taxon>Euplotidae</taxon>
        <taxon>Moneuplotes</taxon>
    </lineage>
</organism>
<feature type="transmembrane region" description="Helical" evidence="6">
    <location>
        <begin position="21"/>
        <end position="41"/>
    </location>
</feature>
<feature type="region of interest" description="Disordered" evidence="5">
    <location>
        <begin position="169"/>
        <end position="196"/>
    </location>
</feature>
<dbReference type="SUPFAM" id="SSF57850">
    <property type="entry name" value="RING/U-box"/>
    <property type="match status" value="1"/>
</dbReference>
<keyword evidence="3" id="KW-0862">Zinc</keyword>
<proteinExistence type="predicted"/>
<sequence length="399" mass="45427">MKLFKKNKLLGQKGSQPGVSVRFLSPITTLILCAIISLLILKCISISPDQNSQIKLVICHPELTPLHHPSTFTNSNNSSEMVLAGEPPVRCTGITEGSGKKLEGERLDIPRLKNCCITGEVTPKQYMELLATIRDLGVILPVTPLQYSQMVQESQIIFSAKIKDNEEAYSTANTPKRSLQNADSVENSASDSISSNGQNKFITGSESFIYSMYALIFLGAFLLVIFLIMLFYLIRRQCRKRKQRRRMQMRHDEMLTHRSKQKFRVKKILDEMKHCQYHQLEIKFNEESCIICLEKYKKYSEVCITNECTHSFHRKCLYEWYLTTDPTHPFRCPHCNTINRRVFNASISRLSFEDAVEDYRRVPNTANHDPPTPFGPSGGQTPHTPPADPHSLASINVAI</sequence>
<evidence type="ECO:0000256" key="5">
    <source>
        <dbReference type="SAM" id="MobiDB-lite"/>
    </source>
</evidence>
<dbReference type="InterPro" id="IPR001841">
    <property type="entry name" value="Znf_RING"/>
</dbReference>
<feature type="region of interest" description="Disordered" evidence="5">
    <location>
        <begin position="362"/>
        <end position="392"/>
    </location>
</feature>
<evidence type="ECO:0000256" key="1">
    <source>
        <dbReference type="ARBA" id="ARBA00022723"/>
    </source>
</evidence>
<dbReference type="Pfam" id="PF13639">
    <property type="entry name" value="zf-RING_2"/>
    <property type="match status" value="1"/>
</dbReference>
<accession>A0AAD1Y564</accession>
<evidence type="ECO:0000256" key="6">
    <source>
        <dbReference type="SAM" id="Phobius"/>
    </source>
</evidence>
<comment type="caution">
    <text evidence="8">The sequence shown here is derived from an EMBL/GenBank/DDBJ whole genome shotgun (WGS) entry which is preliminary data.</text>
</comment>
<evidence type="ECO:0000256" key="4">
    <source>
        <dbReference type="PROSITE-ProRule" id="PRU00175"/>
    </source>
</evidence>
<keyword evidence="9" id="KW-1185">Reference proteome</keyword>
<dbReference type="PANTHER" id="PTHR45798">
    <property type="entry name" value="RING-H2 FINGER PROTEIN ATL61-RELATED-RELATED"/>
    <property type="match status" value="1"/>
</dbReference>
<feature type="domain" description="RING-type" evidence="7">
    <location>
        <begin position="289"/>
        <end position="336"/>
    </location>
</feature>
<evidence type="ECO:0000256" key="3">
    <source>
        <dbReference type="ARBA" id="ARBA00022833"/>
    </source>
</evidence>
<name>A0AAD1Y564_EUPCR</name>
<dbReference type="GO" id="GO:0008270">
    <property type="term" value="F:zinc ion binding"/>
    <property type="evidence" value="ECO:0007669"/>
    <property type="project" value="UniProtKB-KW"/>
</dbReference>
<evidence type="ECO:0000313" key="8">
    <source>
        <dbReference type="EMBL" id="CAI2385348.1"/>
    </source>
</evidence>